<dbReference type="AlphaFoldDB" id="Q9SSK6"/>
<gene>
    <name evidence="1" type="primary">F15H11.11</name>
</gene>
<name>Q9SSK6_ARATH</name>
<organism evidence="1">
    <name type="scientific">Arabidopsis thaliana</name>
    <name type="common">Mouse-ear cress</name>
    <dbReference type="NCBI Taxonomy" id="3702"/>
    <lineage>
        <taxon>Eukaryota</taxon>
        <taxon>Viridiplantae</taxon>
        <taxon>Streptophyta</taxon>
        <taxon>Embryophyta</taxon>
        <taxon>Tracheophyta</taxon>
        <taxon>Spermatophyta</taxon>
        <taxon>Magnoliopsida</taxon>
        <taxon>eudicotyledons</taxon>
        <taxon>Gunneridae</taxon>
        <taxon>Pentapetalae</taxon>
        <taxon>rosids</taxon>
        <taxon>malvids</taxon>
        <taxon>Brassicales</taxon>
        <taxon>Brassicaceae</taxon>
        <taxon>Camelineae</taxon>
        <taxon>Arabidopsis</taxon>
    </lineage>
</organism>
<dbReference type="EMBL" id="AC008148">
    <property type="protein sequence ID" value="AAD55505.1"/>
    <property type="molecule type" value="Genomic_DNA"/>
</dbReference>
<sequence>MYQKQLQAKFRDVIYTKATRANSALLSSGTTLLASKPYIN</sequence>
<reference key="2">
    <citation type="journal article" date="2000" name="Nature">
        <title>Sequence and analysis of chromosome 1 of the plant Arabidopsis thaliana.</title>
        <authorList>
            <person name="Theologis A."/>
            <person name="Ecker J.R."/>
            <person name="Palm C.J."/>
            <person name="Federspiel N.A."/>
            <person name="Kaul S."/>
            <person name="White O."/>
            <person name="Alonso J."/>
            <person name="Altafi H."/>
            <person name="Araujo R."/>
            <person name="Bowman C.L."/>
            <person name="Brooks S.Y."/>
            <person name="Buehler E."/>
            <person name="Chan A."/>
            <person name="Chao Q."/>
            <person name="Chen H."/>
            <person name="Cheuk R.F."/>
            <person name="Chin C.W."/>
            <person name="Chung M.K."/>
            <person name="Conn L."/>
            <person name="Conway A.B."/>
            <person name="Conway A.R."/>
            <person name="Creasy T.H."/>
            <person name="Dewar K."/>
            <person name="Dunn P."/>
            <person name="Etgu P."/>
            <person name="Feldblyum T.V."/>
            <person name="Feng J."/>
            <person name="Fong B."/>
            <person name="Fujii C.Y."/>
            <person name="Gill J.E."/>
            <person name="Goldsmith A.D."/>
            <person name="Haas B."/>
            <person name="Hansen N.F."/>
            <person name="Hughes B."/>
            <person name="Huizar L."/>
            <person name="Hunter J.L."/>
            <person name="Jenkins J."/>
            <person name="Johnson-Hopson C."/>
            <person name="Khan S."/>
            <person name="Khaykin E."/>
            <person name="Kim C.J."/>
            <person name="Koo H.L."/>
            <person name="Kremenetskaia I."/>
            <person name="Kurtz D.B."/>
            <person name="Kwan A."/>
            <person name="Lam B."/>
            <person name="Langin-Hooper S."/>
            <person name="Lee A."/>
            <person name="Lee J.M."/>
            <person name="Lenz C.A."/>
            <person name="Li J.H."/>
            <person name="Li Y."/>
            <person name="Lin X."/>
            <person name="Liu S.X."/>
            <person name="Liu Z.A."/>
            <person name="Luros J.S."/>
            <person name="Maiti R."/>
            <person name="Marziali A."/>
            <person name="Militscher J."/>
            <person name="Miranda M."/>
            <person name="Nguyen M."/>
            <person name="Nierman W.C."/>
            <person name="Osborne B.I."/>
            <person name="Pai G."/>
            <person name="Peterson J."/>
            <person name="Pham P.K."/>
            <person name="Rizzo M."/>
            <person name="Rooney T."/>
            <person name="Rowley D."/>
            <person name="Sakano H."/>
            <person name="Salzberg S.L."/>
            <person name="Schwartz J.R."/>
            <person name="Shinn P."/>
            <person name="Southwick A.M."/>
            <person name="Sun H."/>
            <person name="Tallon L.J."/>
            <person name="Tambunga G."/>
            <person name="Toriumi M.J."/>
            <person name="Town C.D."/>
            <person name="Utterback T."/>
            <person name="Van Aken S."/>
            <person name="Vaysberg M."/>
            <person name="Vysotskaia V.S."/>
            <person name="Walker M."/>
            <person name="Wu D."/>
            <person name="Yu G."/>
            <person name="Fraser C.M."/>
            <person name="Venter J.C."/>
            <person name="Davis R.W."/>
        </authorList>
    </citation>
    <scope>NUCLEOTIDE SEQUENCE [LARGE SCALE GENOMIC DNA]</scope>
    <source>
        <strain>cv. Columbia</strain>
    </source>
</reference>
<proteinExistence type="predicted"/>
<accession>Q9SSK6</accession>
<reference evidence="1" key="1">
    <citation type="submission" date="1999-09" db="EMBL/GenBank/DDBJ databases">
        <authorList>
            <person name="Federspiel N.A."/>
            <person name="Palm C.J."/>
            <person name="Conway A.B."/>
            <person name="Conn L."/>
            <person name="Hansen N.F."/>
            <person name="Altafi H."/>
            <person name="Araujo R."/>
            <person name="Huizar L."/>
            <person name="Rowley D."/>
            <person name="Buehler E."/>
            <person name="Dunn P."/>
            <person name="Gonzalez A."/>
            <person name="Kremenetskaia I."/>
            <person name="Kim C."/>
            <person name="Lenz C."/>
            <person name="Li J."/>
            <person name="Liu S."/>
            <person name="Luros S."/>
            <person name="Schwartz J."/>
            <person name="Shinn P."/>
            <person name="Toriumi M."/>
            <person name="Vysotskaia V.S."/>
            <person name="Walker M."/>
            <person name="Yu G."/>
            <person name="Ecker J."/>
            <person name="Theologis A."/>
            <person name="Davis R.W."/>
        </authorList>
    </citation>
    <scope>NUCLEOTIDE SEQUENCE</scope>
</reference>
<evidence type="ECO:0000313" key="1">
    <source>
        <dbReference type="EMBL" id="AAD55505.1"/>
    </source>
</evidence>
<dbReference type="PIR" id="D96733">
    <property type="entry name" value="D96733"/>
</dbReference>
<protein>
    <submittedName>
        <fullName evidence="1">F15H11.11 protein</fullName>
    </submittedName>
</protein>